<dbReference type="PANTHER" id="PTHR22958:SF23">
    <property type="entry name" value="DEPENDENT KINASE INHIBITOR PHO81, PUTATIVE (AFU_ORTHOLOGUE AFUA_4G06020)-RELATED"/>
    <property type="match status" value="1"/>
</dbReference>
<evidence type="ECO:0000259" key="6">
    <source>
        <dbReference type="PROSITE" id="PS51382"/>
    </source>
</evidence>
<keyword evidence="9" id="KW-1185">Reference proteome</keyword>
<accession>A0A6A6UMS6</accession>
<evidence type="ECO:0000256" key="1">
    <source>
        <dbReference type="ARBA" id="ARBA00022737"/>
    </source>
</evidence>
<dbReference type="PANTHER" id="PTHR22958">
    <property type="entry name" value="GLYCEROPHOSPHORYL DIESTER PHOSPHODIESTERASE"/>
    <property type="match status" value="1"/>
</dbReference>
<dbReference type="Gene3D" id="3.20.20.190">
    <property type="entry name" value="Phosphatidylinositol (PI) phosphodiesterase"/>
    <property type="match status" value="1"/>
</dbReference>
<evidence type="ECO:0000259" key="7">
    <source>
        <dbReference type="PROSITE" id="PS51704"/>
    </source>
</evidence>
<dbReference type="CDD" id="cd14483">
    <property type="entry name" value="SPX_PHO81_NUC-2_like"/>
    <property type="match status" value="1"/>
</dbReference>
<keyword evidence="2" id="KW-0378">Hydrolase</keyword>
<dbReference type="PROSITE" id="PS51382">
    <property type="entry name" value="SPX"/>
    <property type="match status" value="1"/>
</dbReference>
<dbReference type="GO" id="GO:0046475">
    <property type="term" value="P:glycerophospholipid catabolic process"/>
    <property type="evidence" value="ECO:0007669"/>
    <property type="project" value="TreeGrafter"/>
</dbReference>
<feature type="domain" description="GP-PDE" evidence="7">
    <location>
        <begin position="719"/>
        <end position="1024"/>
    </location>
</feature>
<evidence type="ECO:0000256" key="2">
    <source>
        <dbReference type="ARBA" id="ARBA00022801"/>
    </source>
</evidence>
<gene>
    <name evidence="8" type="ORF">BT63DRAFT_466308</name>
</gene>
<evidence type="ECO:0000313" key="8">
    <source>
        <dbReference type="EMBL" id="KAF2672801.1"/>
    </source>
</evidence>
<dbReference type="Gene3D" id="1.25.40.20">
    <property type="entry name" value="Ankyrin repeat-containing domain"/>
    <property type="match status" value="1"/>
</dbReference>
<dbReference type="SUPFAM" id="SSF48403">
    <property type="entry name" value="Ankyrin repeat"/>
    <property type="match status" value="1"/>
</dbReference>
<evidence type="ECO:0000256" key="3">
    <source>
        <dbReference type="ARBA" id="ARBA00023043"/>
    </source>
</evidence>
<dbReference type="SMART" id="SM00248">
    <property type="entry name" value="ANK"/>
    <property type="match status" value="7"/>
</dbReference>
<dbReference type="PROSITE" id="PS51704">
    <property type="entry name" value="GP_PDE"/>
    <property type="match status" value="1"/>
</dbReference>
<dbReference type="Pfam" id="PF03105">
    <property type="entry name" value="SPX"/>
    <property type="match status" value="1"/>
</dbReference>
<dbReference type="PROSITE" id="PS50088">
    <property type="entry name" value="ANK_REPEAT"/>
    <property type="match status" value="2"/>
</dbReference>
<keyword evidence="3 4" id="KW-0040">ANK repeat</keyword>
<dbReference type="PROSITE" id="PS50297">
    <property type="entry name" value="ANK_REP_REGION"/>
    <property type="match status" value="1"/>
</dbReference>
<feature type="compositionally biased region" description="Pro residues" evidence="5">
    <location>
        <begin position="542"/>
        <end position="556"/>
    </location>
</feature>
<protein>
    <submittedName>
        <fullName evidence="8">Ankyrin repeat protein nuc-2</fullName>
    </submittedName>
</protein>
<dbReference type="Proteomes" id="UP000799302">
    <property type="component" value="Unassembled WGS sequence"/>
</dbReference>
<dbReference type="EMBL" id="MU004231">
    <property type="protein sequence ID" value="KAF2672801.1"/>
    <property type="molecule type" value="Genomic_DNA"/>
</dbReference>
<reference evidence="8" key="1">
    <citation type="journal article" date="2020" name="Stud. Mycol.">
        <title>101 Dothideomycetes genomes: a test case for predicting lifestyles and emergence of pathogens.</title>
        <authorList>
            <person name="Haridas S."/>
            <person name="Albert R."/>
            <person name="Binder M."/>
            <person name="Bloem J."/>
            <person name="Labutti K."/>
            <person name="Salamov A."/>
            <person name="Andreopoulos B."/>
            <person name="Baker S."/>
            <person name="Barry K."/>
            <person name="Bills G."/>
            <person name="Bluhm B."/>
            <person name="Cannon C."/>
            <person name="Castanera R."/>
            <person name="Culley D."/>
            <person name="Daum C."/>
            <person name="Ezra D."/>
            <person name="Gonzalez J."/>
            <person name="Henrissat B."/>
            <person name="Kuo A."/>
            <person name="Liang C."/>
            <person name="Lipzen A."/>
            <person name="Lutzoni F."/>
            <person name="Magnuson J."/>
            <person name="Mondo S."/>
            <person name="Nolan M."/>
            <person name="Ohm R."/>
            <person name="Pangilinan J."/>
            <person name="Park H.-J."/>
            <person name="Ramirez L."/>
            <person name="Alfaro M."/>
            <person name="Sun H."/>
            <person name="Tritt A."/>
            <person name="Yoshinaga Y."/>
            <person name="Zwiers L.-H."/>
            <person name="Turgeon B."/>
            <person name="Goodwin S."/>
            <person name="Spatafora J."/>
            <person name="Crous P."/>
            <person name="Grigoriev I."/>
        </authorList>
    </citation>
    <scope>NUCLEOTIDE SEQUENCE</scope>
    <source>
        <strain evidence="8">CBS 115976</strain>
    </source>
</reference>
<feature type="domain" description="SPX" evidence="6">
    <location>
        <begin position="17"/>
        <end position="180"/>
    </location>
</feature>
<dbReference type="InterPro" id="IPR030395">
    <property type="entry name" value="GP_PDE_dom"/>
</dbReference>
<dbReference type="AlphaFoldDB" id="A0A6A6UMS6"/>
<dbReference type="Pfam" id="PF25329">
    <property type="entry name" value="C2_GDE1"/>
    <property type="match status" value="1"/>
</dbReference>
<feature type="repeat" description="ANK" evidence="4">
    <location>
        <begin position="473"/>
        <end position="505"/>
    </location>
</feature>
<dbReference type="InterPro" id="IPR051578">
    <property type="entry name" value="GDPD"/>
</dbReference>
<dbReference type="SUPFAM" id="SSF51695">
    <property type="entry name" value="PLC-like phosphodiesterases"/>
    <property type="match status" value="1"/>
</dbReference>
<dbReference type="InterPro" id="IPR004331">
    <property type="entry name" value="SPX_dom"/>
</dbReference>
<dbReference type="InterPro" id="IPR002110">
    <property type="entry name" value="Ankyrin_rpt"/>
</dbReference>
<dbReference type="OrthoDB" id="1577640at2759"/>
<evidence type="ECO:0000256" key="4">
    <source>
        <dbReference type="PROSITE-ProRule" id="PRU00023"/>
    </source>
</evidence>
<proteinExistence type="predicted"/>
<dbReference type="InterPro" id="IPR036770">
    <property type="entry name" value="Ankyrin_rpt-contain_sf"/>
</dbReference>
<dbReference type="Pfam" id="PF12796">
    <property type="entry name" value="Ank_2"/>
    <property type="match status" value="2"/>
</dbReference>
<sequence length="1034" mass="115065">MSYELDRSHDRRHSDWISFGKQIQKRQLEIPEYAASFVDYKALKKLIKALSATPVLPAQNDPSRSNILEPREALQANKATFFFRLERELEKVNKFYLQKEAELKLRLGSLLDQKRSMQAQQTPASRLSSRYIALEEGFRQFSRDLSKLQQFIEINATAFSKILKKWDKASKDETKVVFLSRAVEVQPCFNPDVISNLSDQATTNLLDFAAWAEGEKIQFTAPDLDDNAKRSVSQENAELDSQIHQAVTAGNLSVVEDWTTRIHTLPDASLRVTRVFLGTADDASEQSLELLLNTGLVDLHEIDEINHRNILHKAAITGRLILLRIGLEGKVDVRAVDVYGRIPLHYACMHGSVDMIQELIAASPKTLEFQDHDKFTPLIHAIVHERRECVTSLLSHGAKIDPASDQDHVPLNLACQHGSSTIVKELLKHSPEIIPDAEGLYPQHLVARSPKAPQLLLMLKEYGADLDQPDKLYQWTPLFHASSEGNVSCLETLMESGVNCSILDEKGLSALYYAAWEGHLRCIRLLIEANVPSPAISSQKSPPAPPKLNFPPPASPSPMSRIEESIPPLVLPPAIVPIRRYGHNFLDSKTFVVLNFGTFGQDAIQFYDDNKYPAARITVSSKSSDLIPRNLLLPIQDDSKILSFQIDNLETFSIEFDVYATFGARVIARAVASSKVFTAQSGSSGEWHLELLDPRLRAVGRISFSFLVIKPFTGIPLEISHFSTYWRATAQDLQAQATSPQITGSSLSGQYVRLFIQLTCDKIPVLYPLWTVNHHGLQVPIMRLTWDQFCDIGAEHPQRHDAEAAMAELAKHPEKANNSANLATMHKLLASSFGSLQDVLSMLPPQVHVDLHILYPTREQEDRERIGPSPTMNDFADALLKVVFDHARETRKAEHPFVRGVVFSSYNAEICTALNWKQPNYPVLLCNDLGADAAAHKTVVPCSGRIVFSVQEAVSLARNNNFMGLACRSRILTLAPSLVETIKAAGLVLISDISGSPADSGDPPRGSSHATLLEKVDGTVRSNGILRFMDSVDE</sequence>
<dbReference type="InterPro" id="IPR057506">
    <property type="entry name" value="C2_GPCPD1"/>
</dbReference>
<name>A0A6A6UMS6_9PEZI</name>
<evidence type="ECO:0000256" key="5">
    <source>
        <dbReference type="SAM" id="MobiDB-lite"/>
    </source>
</evidence>
<organism evidence="8 9">
    <name type="scientific">Microthyrium microscopicum</name>
    <dbReference type="NCBI Taxonomy" id="703497"/>
    <lineage>
        <taxon>Eukaryota</taxon>
        <taxon>Fungi</taxon>
        <taxon>Dikarya</taxon>
        <taxon>Ascomycota</taxon>
        <taxon>Pezizomycotina</taxon>
        <taxon>Dothideomycetes</taxon>
        <taxon>Dothideomycetes incertae sedis</taxon>
        <taxon>Microthyriales</taxon>
        <taxon>Microthyriaceae</taxon>
        <taxon>Microthyrium</taxon>
    </lineage>
</organism>
<dbReference type="GO" id="GO:0047389">
    <property type="term" value="F:glycerophosphocholine phosphodiesterase activity"/>
    <property type="evidence" value="ECO:0007669"/>
    <property type="project" value="TreeGrafter"/>
</dbReference>
<keyword evidence="1" id="KW-0677">Repeat</keyword>
<evidence type="ECO:0000313" key="9">
    <source>
        <dbReference type="Proteomes" id="UP000799302"/>
    </source>
</evidence>
<feature type="repeat" description="ANK" evidence="4">
    <location>
        <begin position="339"/>
        <end position="360"/>
    </location>
</feature>
<dbReference type="InterPro" id="IPR017946">
    <property type="entry name" value="PLC-like_Pdiesterase_TIM-brl"/>
</dbReference>
<feature type="region of interest" description="Disordered" evidence="5">
    <location>
        <begin position="536"/>
        <end position="561"/>
    </location>
</feature>